<dbReference type="PANTHER" id="PTHR23502:SF132">
    <property type="entry name" value="POLYAMINE TRANSPORTER 2-RELATED"/>
    <property type="match status" value="1"/>
</dbReference>
<dbReference type="NCBIfam" id="TIGR00710">
    <property type="entry name" value="efflux_Bcr_CflA"/>
    <property type="match status" value="1"/>
</dbReference>
<evidence type="ECO:0000259" key="9">
    <source>
        <dbReference type="PROSITE" id="PS50850"/>
    </source>
</evidence>
<dbReference type="InterPro" id="IPR020846">
    <property type="entry name" value="MFS_dom"/>
</dbReference>
<dbReference type="InterPro" id="IPR036259">
    <property type="entry name" value="MFS_trans_sf"/>
</dbReference>
<evidence type="ECO:0000256" key="4">
    <source>
        <dbReference type="ARBA" id="ARBA00022475"/>
    </source>
</evidence>
<dbReference type="SUPFAM" id="SSF103473">
    <property type="entry name" value="MFS general substrate transporter"/>
    <property type="match status" value="1"/>
</dbReference>
<dbReference type="InterPro" id="IPR004812">
    <property type="entry name" value="Efflux_drug-R_Bcr/CmlA"/>
</dbReference>
<dbReference type="GO" id="GO:0042910">
    <property type="term" value="F:xenobiotic transmembrane transporter activity"/>
    <property type="evidence" value="ECO:0007669"/>
    <property type="project" value="InterPro"/>
</dbReference>
<feature type="transmembrane region" description="Helical" evidence="8">
    <location>
        <begin position="89"/>
        <end position="110"/>
    </location>
</feature>
<feature type="transmembrane region" description="Helical" evidence="8">
    <location>
        <begin position="330"/>
        <end position="350"/>
    </location>
</feature>
<comment type="similarity">
    <text evidence="2 8">Belongs to the major facilitator superfamily. Bcr/CmlA family.</text>
</comment>
<dbReference type="Proteomes" id="UP000325122">
    <property type="component" value="Unassembled WGS sequence"/>
</dbReference>
<gene>
    <name evidence="10" type="ORF">F1654_02715</name>
</gene>
<dbReference type="AlphaFoldDB" id="A0A5M6ZKX1"/>
<dbReference type="GO" id="GO:1990961">
    <property type="term" value="P:xenobiotic detoxification by transmembrane export across the plasma membrane"/>
    <property type="evidence" value="ECO:0007669"/>
    <property type="project" value="InterPro"/>
</dbReference>
<comment type="subcellular location">
    <subcellularLocation>
        <location evidence="8">Cell inner membrane</location>
        <topology evidence="8">Multi-pass membrane protein</topology>
    </subcellularLocation>
    <subcellularLocation>
        <location evidence="1">Cell membrane</location>
        <topology evidence="1">Multi-pass membrane protein</topology>
    </subcellularLocation>
</comment>
<dbReference type="InterPro" id="IPR011701">
    <property type="entry name" value="MFS"/>
</dbReference>
<evidence type="ECO:0000256" key="2">
    <source>
        <dbReference type="ARBA" id="ARBA00006236"/>
    </source>
</evidence>
<proteinExistence type="inferred from homology"/>
<evidence type="ECO:0000256" key="1">
    <source>
        <dbReference type="ARBA" id="ARBA00004651"/>
    </source>
</evidence>
<feature type="transmembrane region" description="Helical" evidence="8">
    <location>
        <begin position="233"/>
        <end position="255"/>
    </location>
</feature>
<organism evidence="10 11">
    <name type="scientific">Alkalicaulis satelles</name>
    <dbReference type="NCBI Taxonomy" id="2609175"/>
    <lineage>
        <taxon>Bacteria</taxon>
        <taxon>Pseudomonadati</taxon>
        <taxon>Pseudomonadota</taxon>
        <taxon>Alphaproteobacteria</taxon>
        <taxon>Maricaulales</taxon>
        <taxon>Maricaulaceae</taxon>
        <taxon>Alkalicaulis</taxon>
    </lineage>
</organism>
<dbReference type="PANTHER" id="PTHR23502">
    <property type="entry name" value="MAJOR FACILITATOR SUPERFAMILY"/>
    <property type="match status" value="1"/>
</dbReference>
<keyword evidence="3 8" id="KW-0813">Transport</keyword>
<feature type="domain" description="Major facilitator superfamily (MFS) profile" evidence="9">
    <location>
        <begin position="1"/>
        <end position="379"/>
    </location>
</feature>
<comment type="caution">
    <text evidence="10">The sequence shown here is derived from an EMBL/GenBank/DDBJ whole genome shotgun (WGS) entry which is preliminary data.</text>
</comment>
<dbReference type="PROSITE" id="PS50850">
    <property type="entry name" value="MFS"/>
    <property type="match status" value="1"/>
</dbReference>
<protein>
    <recommendedName>
        <fullName evidence="8">Bcr/CflA family efflux transporter</fullName>
    </recommendedName>
</protein>
<dbReference type="CDD" id="cd17320">
    <property type="entry name" value="MFS_MdfA_MDR_like"/>
    <property type="match status" value="1"/>
</dbReference>
<keyword evidence="11" id="KW-1185">Reference proteome</keyword>
<name>A0A5M6ZKX1_9PROT</name>
<keyword evidence="8" id="KW-0997">Cell inner membrane</keyword>
<evidence type="ECO:0000256" key="3">
    <source>
        <dbReference type="ARBA" id="ARBA00022448"/>
    </source>
</evidence>
<evidence type="ECO:0000256" key="5">
    <source>
        <dbReference type="ARBA" id="ARBA00022692"/>
    </source>
</evidence>
<keyword evidence="6 8" id="KW-1133">Transmembrane helix</keyword>
<evidence type="ECO:0000313" key="10">
    <source>
        <dbReference type="EMBL" id="KAA5805502.1"/>
    </source>
</evidence>
<accession>A0A5M6ZKX1</accession>
<evidence type="ECO:0000256" key="6">
    <source>
        <dbReference type="ARBA" id="ARBA00022989"/>
    </source>
</evidence>
<dbReference type="EMBL" id="VWOJ01000001">
    <property type="protein sequence ID" value="KAA5805502.1"/>
    <property type="molecule type" value="Genomic_DNA"/>
</dbReference>
<dbReference type="Gene3D" id="1.20.1720.10">
    <property type="entry name" value="Multidrug resistance protein D"/>
    <property type="match status" value="1"/>
</dbReference>
<feature type="transmembrane region" description="Helical" evidence="8">
    <location>
        <begin position="356"/>
        <end position="376"/>
    </location>
</feature>
<sequence length="394" mass="41436">MVGGLMALNALSIDIMLPALGVTGEALGAPGNERQLIITAYLFGFGAAQLLFGPLADSLGRRRTLLGALIAYLAATALCIMAPDMTLMVIARFLQGVAAAATRVVAIALVRDLVSGRRMAEIMSFALTVFMIAPILAPGLGQLILFVAPWQAIFGALFVMSAGLTVWMALRLPETLRPEYRISLNPASAWRNYVLAASHRMTLGYMTASSLIFGALFAFIASSEQVMAELYGLGAWFPVAFGAVALGLAGANIVNARIVRRLGMRRISHAALAGFTAVNLIHLAIALMMHPPFWLYYALLTLALMLFAMVGANFSALAMEPAGERAGTTAALYGAVTSMSGAVLGALIGLAYDGTVAPLILGFVVMGVLAIAVVIWTERGVMFGAGEPYGDEES</sequence>
<keyword evidence="7 8" id="KW-0472">Membrane</keyword>
<feature type="transmembrane region" description="Helical" evidence="8">
    <location>
        <begin position="267"/>
        <end position="288"/>
    </location>
</feature>
<feature type="transmembrane region" description="Helical" evidence="8">
    <location>
        <begin position="122"/>
        <end position="144"/>
    </location>
</feature>
<evidence type="ECO:0000313" key="11">
    <source>
        <dbReference type="Proteomes" id="UP000325122"/>
    </source>
</evidence>
<keyword evidence="5 8" id="KW-0812">Transmembrane</keyword>
<keyword evidence="4" id="KW-1003">Cell membrane</keyword>
<dbReference type="Pfam" id="PF07690">
    <property type="entry name" value="MFS_1"/>
    <property type="match status" value="1"/>
</dbReference>
<feature type="transmembrane region" description="Helical" evidence="8">
    <location>
        <begin position="203"/>
        <end position="221"/>
    </location>
</feature>
<comment type="caution">
    <text evidence="8">Lacks conserved residue(s) required for the propagation of feature annotation.</text>
</comment>
<feature type="transmembrane region" description="Helical" evidence="8">
    <location>
        <begin position="65"/>
        <end position="83"/>
    </location>
</feature>
<feature type="transmembrane region" description="Helical" evidence="8">
    <location>
        <begin position="36"/>
        <end position="53"/>
    </location>
</feature>
<dbReference type="GO" id="GO:0005886">
    <property type="term" value="C:plasma membrane"/>
    <property type="evidence" value="ECO:0007669"/>
    <property type="project" value="UniProtKB-SubCell"/>
</dbReference>
<evidence type="ECO:0000256" key="8">
    <source>
        <dbReference type="RuleBase" id="RU365088"/>
    </source>
</evidence>
<feature type="transmembrane region" description="Helical" evidence="8">
    <location>
        <begin position="150"/>
        <end position="170"/>
    </location>
</feature>
<evidence type="ECO:0000256" key="7">
    <source>
        <dbReference type="ARBA" id="ARBA00023136"/>
    </source>
</evidence>
<reference evidence="10 11" key="1">
    <citation type="submission" date="2019-09" db="EMBL/GenBank/DDBJ databases">
        <authorList>
            <person name="Kevbrin V."/>
            <person name="Grouzdev D.S."/>
        </authorList>
    </citation>
    <scope>NUCLEOTIDE SEQUENCE [LARGE SCALE GENOMIC DNA]</scope>
    <source>
        <strain evidence="10 11">G-192</strain>
    </source>
</reference>
<feature type="transmembrane region" description="Helical" evidence="8">
    <location>
        <begin position="294"/>
        <end position="318"/>
    </location>
</feature>